<dbReference type="FunFam" id="3.80.10.10:FF:000024">
    <property type="entry name" value="Somatic embryogenesis receptor kinase 1"/>
    <property type="match status" value="1"/>
</dbReference>
<dbReference type="OrthoDB" id="1535479at2759"/>
<comment type="caution">
    <text evidence="8">The sequence shown here is derived from an EMBL/GenBank/DDBJ whole genome shotgun (WGS) entry which is preliminary data.</text>
</comment>
<evidence type="ECO:0000256" key="4">
    <source>
        <dbReference type="SAM" id="MobiDB-lite"/>
    </source>
</evidence>
<dbReference type="Proteomes" id="UP000807115">
    <property type="component" value="Chromosome 9"/>
</dbReference>
<dbReference type="EMBL" id="CM027688">
    <property type="protein sequence ID" value="KAG0518609.1"/>
    <property type="molecule type" value="Genomic_DNA"/>
</dbReference>
<keyword evidence="3" id="KW-0677">Repeat</keyword>
<dbReference type="AlphaFoldDB" id="A0A921QAH6"/>
<proteinExistence type="predicted"/>
<feature type="compositionally biased region" description="Polar residues" evidence="4">
    <location>
        <begin position="196"/>
        <end position="205"/>
    </location>
</feature>
<keyword evidence="5" id="KW-1133">Transmembrane helix</keyword>
<dbReference type="PANTHER" id="PTHR47988">
    <property type="entry name" value="SOMATIC EMBRYOGENESIS RECEPTOR KINASE 1"/>
    <property type="match status" value="1"/>
</dbReference>
<gene>
    <name evidence="8" type="ORF">BDA96_09G190600</name>
</gene>
<protein>
    <recommendedName>
        <fullName evidence="10">Leucine-rich repeat-containing N-terminal plant-type domain-containing protein</fullName>
    </recommendedName>
</protein>
<reference evidence="8" key="1">
    <citation type="journal article" date="2019" name="BMC Genomics">
        <title>A new reference genome for Sorghum bicolor reveals high levels of sequence similarity between sweet and grain genotypes: implications for the genetics of sugar metabolism.</title>
        <authorList>
            <person name="Cooper E.A."/>
            <person name="Brenton Z.W."/>
            <person name="Flinn B.S."/>
            <person name="Jenkins J."/>
            <person name="Shu S."/>
            <person name="Flowers D."/>
            <person name="Luo F."/>
            <person name="Wang Y."/>
            <person name="Xia P."/>
            <person name="Barry K."/>
            <person name="Daum C."/>
            <person name="Lipzen A."/>
            <person name="Yoshinaga Y."/>
            <person name="Schmutz J."/>
            <person name="Saski C."/>
            <person name="Vermerris W."/>
            <person name="Kresovich S."/>
        </authorList>
    </citation>
    <scope>NUCLEOTIDE SEQUENCE</scope>
</reference>
<evidence type="ECO:0000256" key="3">
    <source>
        <dbReference type="ARBA" id="ARBA00022737"/>
    </source>
</evidence>
<feature type="transmembrane region" description="Helical" evidence="5">
    <location>
        <begin position="12"/>
        <end position="31"/>
    </location>
</feature>
<dbReference type="Pfam" id="PF08263">
    <property type="entry name" value="LRRNT_2"/>
    <property type="match status" value="1"/>
</dbReference>
<sequence>MDTRSLSPAASGVWITVLVAVVVVSLAPVAANEEGDALMALRHGVKDPDGVLTSWDPSLVNPCTWLHVMCNDDNRVDRIELANMRLSGPLPSELGKLEQLQYMEMSGNSLQGPIPSEFGKLKNLISMDLYNNDLSGPLPTTLGNLRSLKFLRIDHNRLTGSIPRELSGLPNLRTVDFSSNDFCGTIPTSGPFQNIPLTSFSNNPRLKQGPGEYDANC</sequence>
<dbReference type="SUPFAM" id="SSF52058">
    <property type="entry name" value="L domain-like"/>
    <property type="match status" value="1"/>
</dbReference>
<dbReference type="Gene3D" id="3.80.10.10">
    <property type="entry name" value="Ribonuclease Inhibitor"/>
    <property type="match status" value="1"/>
</dbReference>
<evidence type="ECO:0000259" key="6">
    <source>
        <dbReference type="Pfam" id="PF08263"/>
    </source>
</evidence>
<dbReference type="Pfam" id="PF23598">
    <property type="entry name" value="LRR_14"/>
    <property type="match status" value="1"/>
</dbReference>
<dbReference type="InterPro" id="IPR032675">
    <property type="entry name" value="LRR_dom_sf"/>
</dbReference>
<organism evidence="8 9">
    <name type="scientific">Sorghum bicolor</name>
    <name type="common">Sorghum</name>
    <name type="synonym">Sorghum vulgare</name>
    <dbReference type="NCBI Taxonomy" id="4558"/>
    <lineage>
        <taxon>Eukaryota</taxon>
        <taxon>Viridiplantae</taxon>
        <taxon>Streptophyta</taxon>
        <taxon>Embryophyta</taxon>
        <taxon>Tracheophyta</taxon>
        <taxon>Spermatophyta</taxon>
        <taxon>Magnoliopsida</taxon>
        <taxon>Liliopsida</taxon>
        <taxon>Poales</taxon>
        <taxon>Poaceae</taxon>
        <taxon>PACMAD clade</taxon>
        <taxon>Panicoideae</taxon>
        <taxon>Andropogonodae</taxon>
        <taxon>Andropogoneae</taxon>
        <taxon>Sorghinae</taxon>
        <taxon>Sorghum</taxon>
    </lineage>
</organism>
<dbReference type="OMA" id="FMRIDHN"/>
<keyword evidence="5" id="KW-0472">Membrane</keyword>
<evidence type="ECO:0000256" key="2">
    <source>
        <dbReference type="ARBA" id="ARBA00022729"/>
    </source>
</evidence>
<evidence type="ECO:0000313" key="9">
    <source>
        <dbReference type="Proteomes" id="UP000807115"/>
    </source>
</evidence>
<evidence type="ECO:0000256" key="5">
    <source>
        <dbReference type="SAM" id="Phobius"/>
    </source>
</evidence>
<keyword evidence="2" id="KW-0732">Signal</keyword>
<evidence type="ECO:0000256" key="1">
    <source>
        <dbReference type="ARBA" id="ARBA00022614"/>
    </source>
</evidence>
<reference evidence="8" key="2">
    <citation type="submission" date="2020-10" db="EMBL/GenBank/DDBJ databases">
        <authorList>
            <person name="Cooper E.A."/>
            <person name="Brenton Z.W."/>
            <person name="Flinn B.S."/>
            <person name="Jenkins J."/>
            <person name="Shu S."/>
            <person name="Flowers D."/>
            <person name="Luo F."/>
            <person name="Wang Y."/>
            <person name="Xia P."/>
            <person name="Barry K."/>
            <person name="Daum C."/>
            <person name="Lipzen A."/>
            <person name="Yoshinaga Y."/>
            <person name="Schmutz J."/>
            <person name="Saski C."/>
            <person name="Vermerris W."/>
            <person name="Kresovich S."/>
        </authorList>
    </citation>
    <scope>NUCLEOTIDE SEQUENCE</scope>
</reference>
<keyword evidence="5" id="KW-0812">Transmembrane</keyword>
<feature type="domain" description="Leucine-rich repeat-containing N-terminal plant-type" evidence="6">
    <location>
        <begin position="32"/>
        <end position="71"/>
    </location>
</feature>
<keyword evidence="1" id="KW-0433">Leucine-rich repeat</keyword>
<feature type="region of interest" description="Disordered" evidence="4">
    <location>
        <begin position="196"/>
        <end position="217"/>
    </location>
</feature>
<dbReference type="InterPro" id="IPR013210">
    <property type="entry name" value="LRR_N_plant-typ"/>
</dbReference>
<dbReference type="Gramene" id="EES19716">
    <property type="protein sequence ID" value="EES19716"/>
    <property type="gene ID" value="SORBI_3009G180400"/>
</dbReference>
<evidence type="ECO:0008006" key="10">
    <source>
        <dbReference type="Google" id="ProtNLM"/>
    </source>
</evidence>
<evidence type="ECO:0000313" key="8">
    <source>
        <dbReference type="EMBL" id="KAG0518609.1"/>
    </source>
</evidence>
<name>A0A921QAH6_SORBI</name>
<evidence type="ECO:0000259" key="7">
    <source>
        <dbReference type="Pfam" id="PF23598"/>
    </source>
</evidence>
<accession>A0A921QAH6</accession>
<dbReference type="InterPro" id="IPR055414">
    <property type="entry name" value="LRR_R13L4/SHOC2-like"/>
</dbReference>
<feature type="domain" description="Disease resistance R13L4/SHOC-2-like LRR" evidence="7">
    <location>
        <begin position="89"/>
        <end position="178"/>
    </location>
</feature>